<protein>
    <submittedName>
        <fullName evidence="2">Uncharacterized protein</fullName>
    </submittedName>
</protein>
<keyword evidence="1" id="KW-0472">Membrane</keyword>
<feature type="transmembrane region" description="Helical" evidence="1">
    <location>
        <begin position="429"/>
        <end position="456"/>
    </location>
</feature>
<sequence>MKKHLFWILPAFIVITGICLMLNQSLTDVTQQPEKDWSRGVTIGETTVDKKLPVRVNEDGDFEIQTYEEGLVKKKTFNQTFELIDETSYDIPFDKWTQVFISDDQLIYHDYKDIRDQDGHMIVSDAKRFYPLDDTILYIKESSLYELDPAAHTSAKVMELEKNIEEIIPFQAEQTIHFMTEQSRNNDVSLQVYEWADKEAELVHDKSFQIDAMQIVDDIHFAIHDGNLAYVLETVQKQTQGSPVSYTYFTETTLGSDQDPALKPLTFHDPAGKGSLEEPDDITVSYQDGRPQLLFNAGGYTKTNYQGNQAFNVYSASMTDSGRMQTARKSNTPKISAHPQWLNESTIMWLEQEDDTKSIFVSSNNPAIIDKASGLKQDDWLRALGKTFGMLAKVLITILVSSLWFLWPVLFIVLMYVIQGRKLDEDRTWFFYTGIAVYMLAVFIFKDIIFIDAMFARAPDYLTFTGSSYVYIFAFAVVAFIAAQSTKATRDWHAPARITFFAGAHVLMLLTFFGPFYF</sequence>
<feature type="transmembrane region" description="Helical" evidence="1">
    <location>
        <begin position="394"/>
        <end position="417"/>
    </location>
</feature>
<feature type="transmembrane region" description="Helical" evidence="1">
    <location>
        <begin position="498"/>
        <end position="517"/>
    </location>
</feature>
<feature type="transmembrane region" description="Helical" evidence="1">
    <location>
        <begin position="468"/>
        <end position="486"/>
    </location>
</feature>
<comment type="caution">
    <text evidence="2">The sequence shown here is derived from an EMBL/GenBank/DDBJ whole genome shotgun (WGS) entry which is preliminary data.</text>
</comment>
<evidence type="ECO:0000256" key="1">
    <source>
        <dbReference type="SAM" id="Phobius"/>
    </source>
</evidence>
<gene>
    <name evidence="2" type="ORF">E4U82_11310</name>
</gene>
<keyword evidence="1" id="KW-1133">Transmembrane helix</keyword>
<organism evidence="2 3">
    <name type="scientific">Lentibacillus salicampi</name>
    <dbReference type="NCBI Taxonomy" id="175306"/>
    <lineage>
        <taxon>Bacteria</taxon>
        <taxon>Bacillati</taxon>
        <taxon>Bacillota</taxon>
        <taxon>Bacilli</taxon>
        <taxon>Bacillales</taxon>
        <taxon>Bacillaceae</taxon>
        <taxon>Lentibacillus</taxon>
    </lineage>
</organism>
<dbReference type="EMBL" id="SRHY01000018">
    <property type="protein sequence ID" value="TFJ92626.1"/>
    <property type="molecule type" value="Genomic_DNA"/>
</dbReference>
<proteinExistence type="predicted"/>
<name>A0A4Y9A9R8_9BACI</name>
<dbReference type="RefSeq" id="WP_135110293.1">
    <property type="nucleotide sequence ID" value="NZ_SRHY01000018.1"/>
</dbReference>
<evidence type="ECO:0000313" key="2">
    <source>
        <dbReference type="EMBL" id="TFJ92626.1"/>
    </source>
</evidence>
<dbReference type="OrthoDB" id="2444734at2"/>
<accession>A0A4Y9A9R8</accession>
<dbReference type="AlphaFoldDB" id="A0A4Y9A9R8"/>
<keyword evidence="3" id="KW-1185">Reference proteome</keyword>
<evidence type="ECO:0000313" key="3">
    <source>
        <dbReference type="Proteomes" id="UP000298484"/>
    </source>
</evidence>
<dbReference type="Proteomes" id="UP000298484">
    <property type="component" value="Unassembled WGS sequence"/>
</dbReference>
<reference evidence="2 3" key="1">
    <citation type="submission" date="2019-03" db="EMBL/GenBank/DDBJ databases">
        <title>Genome sequence of Lentibacillus salicampi ATCC BAA-719.</title>
        <authorList>
            <person name="Maclea K.S."/>
            <person name="Simoes Junior M."/>
        </authorList>
    </citation>
    <scope>NUCLEOTIDE SEQUENCE [LARGE SCALE GENOMIC DNA]</scope>
    <source>
        <strain evidence="2 3">ATCC BAA-719</strain>
    </source>
</reference>
<keyword evidence="1" id="KW-0812">Transmembrane</keyword>